<reference evidence="15" key="1">
    <citation type="journal article" date="2012" name="Nature">
        <title>A physical, genetic and functional sequence assembly of the barley genome.</title>
        <authorList>
            <consortium name="The International Barley Genome Sequencing Consortium"/>
            <person name="Mayer K.F."/>
            <person name="Waugh R."/>
            <person name="Brown J.W."/>
            <person name="Schulman A."/>
            <person name="Langridge P."/>
            <person name="Platzer M."/>
            <person name="Fincher G.B."/>
            <person name="Muehlbauer G.J."/>
            <person name="Sato K."/>
            <person name="Close T.J."/>
            <person name="Wise R.P."/>
            <person name="Stein N."/>
        </authorList>
    </citation>
    <scope>NUCLEOTIDE SEQUENCE [LARGE SCALE GENOMIC DNA]</scope>
    <source>
        <strain evidence="15">cv. Morex</strain>
    </source>
</reference>
<evidence type="ECO:0000256" key="3">
    <source>
        <dbReference type="ARBA" id="ARBA00008723"/>
    </source>
</evidence>
<feature type="binding site" evidence="11">
    <location>
        <position position="77"/>
    </location>
    <ligand>
        <name>Fe cation</name>
        <dbReference type="ChEBI" id="CHEBI:24875"/>
        <label>1</label>
    </ligand>
</feature>
<evidence type="ECO:0000259" key="13">
    <source>
        <dbReference type="Pfam" id="PF00149"/>
    </source>
</evidence>
<comment type="subcellular location">
    <subcellularLocation>
        <location evidence="2">Secreted</location>
    </subcellularLocation>
</comment>
<proteinExistence type="inferred from homology"/>
<dbReference type="EnsemblPlants" id="HORVU.MOREX.r3.2HG0180720.1">
    <property type="protein sequence ID" value="HORVU.MOREX.r3.2HG0180720.1"/>
    <property type="gene ID" value="HORVU.MOREX.r3.2HG0180720"/>
</dbReference>
<dbReference type="Gene3D" id="3.60.21.10">
    <property type="match status" value="1"/>
</dbReference>
<feature type="binding site" evidence="11">
    <location>
        <position position="240"/>
    </location>
    <ligand>
        <name>Fe cation</name>
        <dbReference type="ChEBI" id="CHEBI:24875"/>
        <label>2</label>
    </ligand>
</feature>
<keyword evidence="9" id="KW-0325">Glycoprotein</keyword>
<dbReference type="InterPro" id="IPR024927">
    <property type="entry name" value="Acid_PPase"/>
</dbReference>
<dbReference type="Proteomes" id="UP000011116">
    <property type="component" value="Chromosome 2H"/>
</dbReference>
<dbReference type="AlphaFoldDB" id="A0A8I6WUD4"/>
<dbReference type="InterPro" id="IPR051558">
    <property type="entry name" value="Metallophosphoesterase_PAP"/>
</dbReference>
<dbReference type="OMA" id="HTYDSTK"/>
<reference evidence="14" key="2">
    <citation type="submission" date="2020-10" db="EMBL/GenBank/DDBJ databases">
        <authorList>
            <person name="Scholz U."/>
            <person name="Mascher M."/>
            <person name="Fiebig A."/>
        </authorList>
    </citation>
    <scope>NUCLEOTIDE SEQUENCE [LARGE SCALE GENOMIC DNA]</scope>
    <source>
        <strain evidence="14">cv. Morex</strain>
    </source>
</reference>
<feature type="binding site" evidence="11">
    <location>
        <position position="74"/>
    </location>
    <ligand>
        <name>Fe cation</name>
        <dbReference type="ChEBI" id="CHEBI:24875"/>
        <label>1</label>
    </ligand>
</feature>
<keyword evidence="4" id="KW-0964">Secreted</keyword>
<evidence type="ECO:0000256" key="12">
    <source>
        <dbReference type="SAM" id="SignalP"/>
    </source>
</evidence>
<dbReference type="CDD" id="cd07378">
    <property type="entry name" value="MPP_ACP5"/>
    <property type="match status" value="1"/>
</dbReference>
<comment type="cofactor">
    <cofactor evidence="11">
        <name>Fe cation</name>
        <dbReference type="ChEBI" id="CHEBI:24875"/>
    </cofactor>
    <text evidence="11">Binds 2 iron ions per subunit.</text>
</comment>
<keyword evidence="8" id="KW-0862">Zinc</keyword>
<feature type="chain" id="PRO_5035286580" description="Purple acid phosphatase" evidence="12">
    <location>
        <begin position="20"/>
        <end position="324"/>
    </location>
</feature>
<protein>
    <recommendedName>
        <fullName evidence="10">Purple acid phosphatase</fullName>
        <ecNumber evidence="10">3.1.3.2</ecNumber>
    </recommendedName>
</protein>
<feature type="binding site" evidence="11">
    <location>
        <position position="113"/>
    </location>
    <ligand>
        <name>Fe cation</name>
        <dbReference type="ChEBI" id="CHEBI:24875"/>
        <label>2</label>
    </ligand>
</feature>
<evidence type="ECO:0000256" key="8">
    <source>
        <dbReference type="ARBA" id="ARBA00022833"/>
    </source>
</evidence>
<dbReference type="GO" id="GO:0003993">
    <property type="term" value="F:acid phosphatase activity"/>
    <property type="evidence" value="ECO:0000318"/>
    <property type="project" value="GO_Central"/>
</dbReference>
<dbReference type="GeneID" id="123430504"/>
<dbReference type="SUPFAM" id="SSF56300">
    <property type="entry name" value="Metallo-dependent phosphatases"/>
    <property type="match status" value="1"/>
</dbReference>
<sequence>MAVLAILVSALVLLSPVAAELQRVQHSPKEDGSLTVLAVGDWGRGGQYNQTLVAEQMGVIGEKLAADFVISTGDNFYNDGLAGDNDTAFFKASFTDVYTASSLQKPWYIVLGNHDYTGDALAQQSPAIREVDGRWTSVDKSFIVEADIVDFFLVDTSPFVLKYWNESKFDWRNVAPRDTYIATLLQDLDDALTASNATWKVVVGHHPISSGCEHGNTTELREHLLPVLKAHGVDMYLNGHDHCLQRISSIDSPVEFVTSGGGSKAWAGKFKATSDKMEFLYDGQGFLSMQLTAAEAHLAFYDVSGAVLHSWGLAKSAAAASIIS</sequence>
<dbReference type="RefSeq" id="XP_044970305.1">
    <property type="nucleotide sequence ID" value="XM_045114370.1"/>
</dbReference>
<evidence type="ECO:0000256" key="5">
    <source>
        <dbReference type="ARBA" id="ARBA00022723"/>
    </source>
</evidence>
<feature type="binding site" evidence="11">
    <location>
        <position position="242"/>
    </location>
    <ligand>
        <name>Fe cation</name>
        <dbReference type="ChEBI" id="CHEBI:24875"/>
        <label>1</label>
    </ligand>
</feature>
<keyword evidence="6 12" id="KW-0732">Signal</keyword>
<feature type="binding site" evidence="11">
    <location>
        <position position="74"/>
    </location>
    <ligand>
        <name>Fe cation</name>
        <dbReference type="ChEBI" id="CHEBI:24875"/>
        <label>2</label>
    </ligand>
</feature>
<dbReference type="PIRSF" id="PIRSF000898">
    <property type="entry name" value="Acid_Ptase_5"/>
    <property type="match status" value="1"/>
</dbReference>
<keyword evidence="10 11" id="KW-0408">Iron</keyword>
<organism evidence="14 15">
    <name type="scientific">Hordeum vulgare subsp. vulgare</name>
    <name type="common">Domesticated barley</name>
    <dbReference type="NCBI Taxonomy" id="112509"/>
    <lineage>
        <taxon>Eukaryota</taxon>
        <taxon>Viridiplantae</taxon>
        <taxon>Streptophyta</taxon>
        <taxon>Embryophyta</taxon>
        <taxon>Tracheophyta</taxon>
        <taxon>Spermatophyta</taxon>
        <taxon>Magnoliopsida</taxon>
        <taxon>Liliopsida</taxon>
        <taxon>Poales</taxon>
        <taxon>Poaceae</taxon>
        <taxon>BOP clade</taxon>
        <taxon>Pooideae</taxon>
        <taxon>Triticodae</taxon>
        <taxon>Triticeae</taxon>
        <taxon>Hordeinae</taxon>
        <taxon>Hordeum</taxon>
    </lineage>
</organism>
<keyword evidence="7 10" id="KW-0378">Hydrolase</keyword>
<dbReference type="SMR" id="A0A8I6WUD4"/>
<reference evidence="14" key="3">
    <citation type="submission" date="2022-01" db="UniProtKB">
        <authorList>
            <consortium name="EnsemblPlants"/>
        </authorList>
    </citation>
    <scope>IDENTIFICATION</scope>
    <source>
        <strain evidence="14">subsp. vulgare</strain>
    </source>
</reference>
<feature type="signal peptide" evidence="12">
    <location>
        <begin position="1"/>
        <end position="19"/>
    </location>
</feature>
<keyword evidence="5 11" id="KW-0479">Metal-binding</keyword>
<dbReference type="Gramene" id="HORVU.MOREX.r2.2HG0149410.1">
    <property type="protein sequence ID" value="HORVU.MOREX.r2.2HG0149410.1"/>
    <property type="gene ID" value="HORVU.MOREX.r2.2HG0149410"/>
</dbReference>
<dbReference type="Gramene" id="HORVU.MOREX.r3.2HG0180720.1">
    <property type="protein sequence ID" value="HORVU.MOREX.r3.2HG0180720.1"/>
    <property type="gene ID" value="HORVU.MOREX.r3.2HG0180720"/>
</dbReference>
<evidence type="ECO:0000256" key="9">
    <source>
        <dbReference type="ARBA" id="ARBA00023180"/>
    </source>
</evidence>
<feature type="binding site" evidence="11">
    <location>
        <position position="41"/>
    </location>
    <ligand>
        <name>Fe cation</name>
        <dbReference type="ChEBI" id="CHEBI:24875"/>
        <label>1</label>
    </ligand>
</feature>
<accession>A0A8I6WUD4</accession>
<dbReference type="InterPro" id="IPR029052">
    <property type="entry name" value="Metallo-depent_PP-like"/>
</dbReference>
<evidence type="ECO:0000256" key="1">
    <source>
        <dbReference type="ARBA" id="ARBA00000032"/>
    </source>
</evidence>
<dbReference type="EC" id="3.1.3.2" evidence="10"/>
<dbReference type="GO" id="GO:0008199">
    <property type="term" value="F:ferric iron binding"/>
    <property type="evidence" value="ECO:0000318"/>
    <property type="project" value="GO_Central"/>
</dbReference>
<evidence type="ECO:0000256" key="10">
    <source>
        <dbReference type="PIRNR" id="PIRNR000898"/>
    </source>
</evidence>
<feature type="binding site" evidence="11">
    <location>
        <position position="205"/>
    </location>
    <ligand>
        <name>Fe cation</name>
        <dbReference type="ChEBI" id="CHEBI:24875"/>
        <label>2</label>
    </ligand>
</feature>
<dbReference type="GO" id="GO:0008198">
    <property type="term" value="F:ferrous iron binding"/>
    <property type="evidence" value="ECO:0000318"/>
    <property type="project" value="GO_Central"/>
</dbReference>
<comment type="catalytic activity">
    <reaction evidence="1 10">
        <text>a phosphate monoester + H2O = an alcohol + phosphate</text>
        <dbReference type="Rhea" id="RHEA:15017"/>
        <dbReference type="ChEBI" id="CHEBI:15377"/>
        <dbReference type="ChEBI" id="CHEBI:30879"/>
        <dbReference type="ChEBI" id="CHEBI:43474"/>
        <dbReference type="ChEBI" id="CHEBI:67140"/>
        <dbReference type="EC" id="3.1.3.2"/>
    </reaction>
</comment>
<dbReference type="OrthoDB" id="411211at2759"/>
<evidence type="ECO:0000256" key="11">
    <source>
        <dbReference type="PIRSR" id="PIRSR000898-1"/>
    </source>
</evidence>
<keyword evidence="15" id="KW-1185">Reference proteome</keyword>
<evidence type="ECO:0000313" key="15">
    <source>
        <dbReference type="Proteomes" id="UP000011116"/>
    </source>
</evidence>
<evidence type="ECO:0000256" key="4">
    <source>
        <dbReference type="ARBA" id="ARBA00022525"/>
    </source>
</evidence>
<evidence type="ECO:0000256" key="7">
    <source>
        <dbReference type="ARBA" id="ARBA00022801"/>
    </source>
</evidence>
<evidence type="ECO:0000256" key="6">
    <source>
        <dbReference type="ARBA" id="ARBA00022729"/>
    </source>
</evidence>
<dbReference type="GO" id="GO:0005576">
    <property type="term" value="C:extracellular region"/>
    <property type="evidence" value="ECO:0007669"/>
    <property type="project" value="UniProtKB-SubCell"/>
</dbReference>
<name>A0A8I6WUD4_HORVV</name>
<dbReference type="InterPro" id="IPR004843">
    <property type="entry name" value="Calcineurin-like_PHP"/>
</dbReference>
<dbReference type="KEGG" id="hvg:123430504"/>
<dbReference type="Pfam" id="PF00149">
    <property type="entry name" value="Metallophos"/>
    <property type="match status" value="1"/>
</dbReference>
<gene>
    <name evidence="14" type="primary">LOC123430504</name>
</gene>
<evidence type="ECO:0000313" key="14">
    <source>
        <dbReference type="EnsemblPlants" id="HORVU.MOREX.r3.2HG0180720.1"/>
    </source>
</evidence>
<dbReference type="FunFam" id="3.60.21.10:FF:000027">
    <property type="entry name" value="Purple acid phosphatase"/>
    <property type="match status" value="1"/>
</dbReference>
<dbReference type="PANTHER" id="PTHR10161:SF19">
    <property type="entry name" value="PURPLE ACID PHOSPHATASE"/>
    <property type="match status" value="1"/>
</dbReference>
<comment type="similarity">
    <text evidence="3">Belongs to the metallophosphoesterase superfamily. Purple acid phosphatase family.</text>
</comment>
<feature type="domain" description="Calcineurin-like phosphoesterase" evidence="13">
    <location>
        <begin position="35"/>
        <end position="243"/>
    </location>
</feature>
<evidence type="ECO:0000256" key="2">
    <source>
        <dbReference type="ARBA" id="ARBA00004613"/>
    </source>
</evidence>
<dbReference type="PANTHER" id="PTHR10161">
    <property type="entry name" value="TARTRATE-RESISTANT ACID PHOSPHATASE TYPE 5"/>
    <property type="match status" value="1"/>
</dbReference>